<evidence type="ECO:0000313" key="3">
    <source>
        <dbReference type="Proteomes" id="UP000766486"/>
    </source>
</evidence>
<comment type="caution">
    <text evidence="2">The sequence shown here is derived from an EMBL/GenBank/DDBJ whole genome shotgun (WGS) entry which is preliminary data.</text>
</comment>
<proteinExistence type="predicted"/>
<sequence length="186" mass="20685">MPSLWSLQSFLLLISCPRIEQVSMLISAAGRMALLLGLHKPQNPKLFLFWSCVLASRWDSLRDPDTRATSRPCPDLMTFAPSYGPEEVTIFTWFFDMVADADGERYGGNSGAQPYGNDWEAHLHQMGASIIVRSPGFKEMVTLTRMYLRGEVDERVVQSIGGLAKQCRASNLNPFASVLQGLGIDK</sequence>
<feature type="chain" id="PRO_5046761949" evidence="1">
    <location>
        <begin position="22"/>
        <end position="186"/>
    </location>
</feature>
<feature type="signal peptide" evidence="1">
    <location>
        <begin position="1"/>
        <end position="21"/>
    </location>
</feature>
<protein>
    <submittedName>
        <fullName evidence="2">Uncharacterized protein</fullName>
    </submittedName>
</protein>
<keyword evidence="1" id="KW-0732">Signal</keyword>
<evidence type="ECO:0000256" key="1">
    <source>
        <dbReference type="SAM" id="SignalP"/>
    </source>
</evidence>
<organism evidence="2 3">
    <name type="scientific">Bionectria ochroleuca</name>
    <name type="common">Gliocladium roseum</name>
    <dbReference type="NCBI Taxonomy" id="29856"/>
    <lineage>
        <taxon>Eukaryota</taxon>
        <taxon>Fungi</taxon>
        <taxon>Dikarya</taxon>
        <taxon>Ascomycota</taxon>
        <taxon>Pezizomycotina</taxon>
        <taxon>Sordariomycetes</taxon>
        <taxon>Hypocreomycetidae</taxon>
        <taxon>Hypocreales</taxon>
        <taxon>Bionectriaceae</taxon>
        <taxon>Clonostachys</taxon>
    </lineage>
</organism>
<gene>
    <name evidence="2" type="ORF">CLO192961_LOCUS68182</name>
</gene>
<name>A0ABY6TUA4_BIOOC</name>
<reference evidence="2 3" key="1">
    <citation type="submission" date="2019-06" db="EMBL/GenBank/DDBJ databases">
        <authorList>
            <person name="Broberg M."/>
        </authorList>
    </citation>
    <scope>NUCLEOTIDE SEQUENCE [LARGE SCALE GENOMIC DNA]</scope>
</reference>
<dbReference type="EMBL" id="CABFNS010000477">
    <property type="protein sequence ID" value="VUC21919.1"/>
    <property type="molecule type" value="Genomic_DNA"/>
</dbReference>
<accession>A0ABY6TUA4</accession>
<dbReference type="Proteomes" id="UP000766486">
    <property type="component" value="Unassembled WGS sequence"/>
</dbReference>
<evidence type="ECO:0000313" key="2">
    <source>
        <dbReference type="EMBL" id="VUC21919.1"/>
    </source>
</evidence>
<dbReference type="CDD" id="cd12148">
    <property type="entry name" value="fungal_TF_MHR"/>
    <property type="match status" value="1"/>
</dbReference>
<keyword evidence="3" id="KW-1185">Reference proteome</keyword>